<comment type="caution">
    <text evidence="2">The sequence shown here is derived from an EMBL/GenBank/DDBJ whole genome shotgun (WGS) entry which is preliminary data.</text>
</comment>
<name>A0ABP0LPB4_9DINO</name>
<sequence length="153" mass="17745">MRAAATAFCISHPGRKFRHEKPDVQALLERKESEYIDVAEVLSWESMKKFCDREFPDQKFRNDTARKQFLLNKGLRLQKDDKGVYGVVQAKEGHEDSKEIRIGKRLSSSKIKQENFSDRGREERDAAHRKNSQNLHVQSNSKAGRKRWLGSGE</sequence>
<dbReference type="EMBL" id="CAXAMM010016780">
    <property type="protein sequence ID" value="CAK9039799.1"/>
    <property type="molecule type" value="Genomic_DNA"/>
</dbReference>
<evidence type="ECO:0000313" key="3">
    <source>
        <dbReference type="Proteomes" id="UP001642464"/>
    </source>
</evidence>
<dbReference type="Proteomes" id="UP001642464">
    <property type="component" value="Unassembled WGS sequence"/>
</dbReference>
<evidence type="ECO:0000313" key="2">
    <source>
        <dbReference type="EMBL" id="CAK9040010.1"/>
    </source>
</evidence>
<organism evidence="2 3">
    <name type="scientific">Durusdinium trenchii</name>
    <dbReference type="NCBI Taxonomy" id="1381693"/>
    <lineage>
        <taxon>Eukaryota</taxon>
        <taxon>Sar</taxon>
        <taxon>Alveolata</taxon>
        <taxon>Dinophyceae</taxon>
        <taxon>Suessiales</taxon>
        <taxon>Symbiodiniaceae</taxon>
        <taxon>Durusdinium</taxon>
    </lineage>
</organism>
<proteinExistence type="predicted"/>
<dbReference type="EMBL" id="CAXAMM010016891">
    <property type="protein sequence ID" value="CAK9040010.1"/>
    <property type="molecule type" value="Genomic_DNA"/>
</dbReference>
<evidence type="ECO:0000313" key="1">
    <source>
        <dbReference type="EMBL" id="CAK9039799.1"/>
    </source>
</evidence>
<reference evidence="2 3" key="1">
    <citation type="submission" date="2024-02" db="EMBL/GenBank/DDBJ databases">
        <authorList>
            <person name="Chen Y."/>
            <person name="Shah S."/>
            <person name="Dougan E. K."/>
            <person name="Thang M."/>
            <person name="Chan C."/>
        </authorList>
    </citation>
    <scope>NUCLEOTIDE SEQUENCE [LARGE SCALE GENOMIC DNA]</scope>
</reference>
<accession>A0ABP0LPB4</accession>
<protein>
    <submittedName>
        <fullName evidence="2">Uncharacterized protein</fullName>
    </submittedName>
</protein>
<gene>
    <name evidence="1" type="ORF">SCF082_LOCUS23250</name>
    <name evidence="2" type="ORF">SCF082_LOCUS23340</name>
</gene>
<keyword evidence="3" id="KW-1185">Reference proteome</keyword>